<dbReference type="PANTHER" id="PTHR15175:SF0">
    <property type="entry name" value="SH3 DOMAIN-CONTAINING PROTEIN C23A1.17"/>
    <property type="match status" value="1"/>
</dbReference>
<comment type="similarity">
    <text evidence="4">Belongs to the CCS1 family.</text>
</comment>
<evidence type="ECO:0000313" key="17">
    <source>
        <dbReference type="Proteomes" id="UP000308768"/>
    </source>
</evidence>
<dbReference type="Pfam" id="PF13181">
    <property type="entry name" value="TPR_8"/>
    <property type="match status" value="1"/>
</dbReference>
<dbReference type="InterPro" id="IPR000270">
    <property type="entry name" value="PB1_dom"/>
</dbReference>
<dbReference type="SUPFAM" id="SSF54277">
    <property type="entry name" value="CAD &amp; PB1 domains"/>
    <property type="match status" value="1"/>
</dbReference>
<dbReference type="InterPro" id="IPR053793">
    <property type="entry name" value="PB1-like"/>
</dbReference>
<evidence type="ECO:0000256" key="1">
    <source>
        <dbReference type="ARBA" id="ARBA00001973"/>
    </source>
</evidence>
<feature type="region of interest" description="Disordered" evidence="13">
    <location>
        <begin position="467"/>
        <end position="524"/>
    </location>
</feature>
<keyword evidence="10 12" id="KW-0802">TPR repeat</keyword>
<feature type="domain" description="PB1" evidence="15">
    <location>
        <begin position="703"/>
        <end position="790"/>
    </location>
</feature>
<dbReference type="SUPFAM" id="SSF49329">
    <property type="entry name" value="Cu,Zn superoxide dismutase-like"/>
    <property type="match status" value="1"/>
</dbReference>
<evidence type="ECO:0000259" key="15">
    <source>
        <dbReference type="PROSITE" id="PS51745"/>
    </source>
</evidence>
<evidence type="ECO:0000256" key="5">
    <source>
        <dbReference type="ARBA" id="ARBA00016103"/>
    </source>
</evidence>
<evidence type="ECO:0000256" key="10">
    <source>
        <dbReference type="ARBA" id="ARBA00022803"/>
    </source>
</evidence>
<keyword evidence="11" id="KW-1015">Disulfide bond</keyword>
<dbReference type="FunFam" id="3.30.70.100:FF:000038">
    <property type="entry name" value="Superoxide dismutase 1 copper chaperone"/>
    <property type="match status" value="1"/>
</dbReference>
<name>A0A4V6WL40_9PEZI</name>
<dbReference type="InterPro" id="IPR019734">
    <property type="entry name" value="TPR_rpt"/>
</dbReference>
<feature type="repeat" description="TPR" evidence="12">
    <location>
        <begin position="255"/>
        <end position="288"/>
    </location>
</feature>
<evidence type="ECO:0000256" key="13">
    <source>
        <dbReference type="SAM" id="MobiDB-lite"/>
    </source>
</evidence>
<dbReference type="Gene3D" id="2.60.40.200">
    <property type="entry name" value="Superoxide dismutase, copper/zinc binding domain"/>
    <property type="match status" value="1"/>
</dbReference>
<keyword evidence="9" id="KW-0677">Repeat</keyword>
<dbReference type="CDD" id="cd00371">
    <property type="entry name" value="HMA"/>
    <property type="match status" value="1"/>
</dbReference>
<evidence type="ECO:0000256" key="8">
    <source>
        <dbReference type="ARBA" id="ARBA00022723"/>
    </source>
</evidence>
<dbReference type="PROSITE" id="PS50846">
    <property type="entry name" value="HMA_2"/>
    <property type="match status" value="1"/>
</dbReference>
<dbReference type="InterPro" id="IPR001424">
    <property type="entry name" value="SOD_Cu_Zn_dom"/>
</dbReference>
<evidence type="ECO:0000256" key="11">
    <source>
        <dbReference type="ARBA" id="ARBA00023157"/>
    </source>
</evidence>
<feature type="domain" description="HMA" evidence="14">
    <location>
        <begin position="4"/>
        <end position="67"/>
    </location>
</feature>
<comment type="caution">
    <text evidence="16">The sequence shown here is derived from an EMBL/GenBank/DDBJ whole genome shotgun (WGS) entry which is preliminary data.</text>
</comment>
<dbReference type="InterPro" id="IPR006121">
    <property type="entry name" value="HMA_dom"/>
</dbReference>
<dbReference type="Gene3D" id="3.30.70.100">
    <property type="match status" value="1"/>
</dbReference>
<dbReference type="InterPro" id="IPR051864">
    <property type="entry name" value="NCF2_NOXA1"/>
</dbReference>
<dbReference type="SMART" id="SM00028">
    <property type="entry name" value="TPR"/>
    <property type="match status" value="3"/>
</dbReference>
<feature type="compositionally biased region" description="Acidic residues" evidence="13">
    <location>
        <begin position="637"/>
        <end position="646"/>
    </location>
</feature>
<dbReference type="FunFam" id="2.60.40.200:FF:000009">
    <property type="entry name" value="Superoxide dismutase 1 copper chaperone"/>
    <property type="match status" value="1"/>
</dbReference>
<dbReference type="SUPFAM" id="SSF55008">
    <property type="entry name" value="HMA, heavy metal-associated domain"/>
    <property type="match status" value="1"/>
</dbReference>
<evidence type="ECO:0000256" key="12">
    <source>
        <dbReference type="PROSITE-ProRule" id="PRU00339"/>
    </source>
</evidence>
<feature type="compositionally biased region" description="Polar residues" evidence="13">
    <location>
        <begin position="470"/>
        <end position="479"/>
    </location>
</feature>
<dbReference type="InterPro" id="IPR011990">
    <property type="entry name" value="TPR-like_helical_dom_sf"/>
</dbReference>
<feature type="region of interest" description="Disordered" evidence="13">
    <location>
        <begin position="545"/>
        <end position="595"/>
    </location>
</feature>
<dbReference type="Gene3D" id="3.10.20.90">
    <property type="entry name" value="Phosphatidylinositol 3-kinase Catalytic Subunit, Chain A, domain 1"/>
    <property type="match status" value="1"/>
</dbReference>
<keyword evidence="7" id="KW-0963">Cytoplasm</keyword>
<dbReference type="AlphaFoldDB" id="A0A4V6WL40"/>
<protein>
    <recommendedName>
        <fullName evidence="5">Superoxide dismutase 1 copper chaperone</fullName>
    </recommendedName>
</protein>
<dbReference type="PROSITE" id="PS50005">
    <property type="entry name" value="TPR"/>
    <property type="match status" value="1"/>
</dbReference>
<feature type="region of interest" description="Disordered" evidence="13">
    <location>
        <begin position="637"/>
        <end position="701"/>
    </location>
</feature>
<dbReference type="InterPro" id="IPR036163">
    <property type="entry name" value="HMA_dom_sf"/>
</dbReference>
<dbReference type="Pfam" id="PF00080">
    <property type="entry name" value="Sod_Cu"/>
    <property type="match status" value="1"/>
</dbReference>
<comment type="subcellular location">
    <subcellularLocation>
        <location evidence="2">Cytoplasm</location>
    </subcellularLocation>
</comment>
<keyword evidence="17" id="KW-1185">Reference proteome</keyword>
<dbReference type="FunFam" id="1.25.40.10:FF:000017">
    <property type="entry name" value="NADPH oxidase regulator NoxR"/>
    <property type="match status" value="1"/>
</dbReference>
<sequence>MIPPFQTTFAVPLSCESCIKDVSTSLYKLNGVNNVDANLKRQLVSVEGTAAPSAIVAAIQSTGRDAILRGSGASESAAVCILEAHSQTVADQVRGLARMVQVSLNLTIIDLSIRGLSPGNYFATVRETGDISRGPESTGGIWDAVRAKKEEGSTIKAKGVFGVVEVGKSGVGTVFWDRPIQIWEMIGRSMVVSRQQDGRFDKNDPDTLVGVIARSAGVWDNDKTEIETWVAALAHYDNNEFEESLQAFDVISDTSKILFNCGVIRATLGEHERAVECYQRAVALDQYLAIAYFQQGVSNFLMGDFEEALANFNDTLLYLRGNNNIDYDQLGLKFKLHSCEVLFNRGLCYVYLQQKDTGMVDLSYAAKEKATPDHDVIDEAIREQAEGYTVFSIPVGVVYRPNEAKVKNLRTRDYLGKARLVAAADRGNTSTGFAGVDKRRHLEILHSAIDDRPAEKLSYAAANLVRPGLSSRTRQQSEPPINRNLFPPTPPPEAERPVRAAKRASVDGSHASSAAAQSLHNGAFKPPRLDLGIAAFEGVSPEKPRIATVRSASERPRASRGYSNSSARSRDTATTHRRSVREAPSQRAEIDEEDEHAAYPEQLLKASVYQPPAAKPLASHLRSKSSTVQWPMFIDEEEEDEEQDEELERKDSTAQTSADSGLDHDPDFDMLPPPLPPQRRSPSGSHRASSRPPPPSQTPTISRIRVKVHSSDDTRYILIAPSPVFDAFADQLRVKFALRSAFRIKVKDEEGDWITLADQDDLDLAVEGCVSVARRERAEMGKLELWIQEA</sequence>
<dbReference type="GO" id="GO:0006801">
    <property type="term" value="P:superoxide metabolic process"/>
    <property type="evidence" value="ECO:0007669"/>
    <property type="project" value="InterPro"/>
</dbReference>
<dbReference type="Pfam" id="PF00403">
    <property type="entry name" value="HMA"/>
    <property type="match status" value="1"/>
</dbReference>
<feature type="compositionally biased region" description="Low complexity" evidence="13">
    <location>
        <begin position="509"/>
        <end position="518"/>
    </location>
</feature>
<keyword evidence="6" id="KW-0728">SH3 domain</keyword>
<comment type="similarity">
    <text evidence="3">Belongs to the NCF2/NOXA1 family.</text>
</comment>
<evidence type="ECO:0000256" key="4">
    <source>
        <dbReference type="ARBA" id="ARBA00010636"/>
    </source>
</evidence>
<evidence type="ECO:0000256" key="2">
    <source>
        <dbReference type="ARBA" id="ARBA00004496"/>
    </source>
</evidence>
<dbReference type="GO" id="GO:0046872">
    <property type="term" value="F:metal ion binding"/>
    <property type="evidence" value="ECO:0007669"/>
    <property type="project" value="UniProtKB-KW"/>
</dbReference>
<dbReference type="SUPFAM" id="SSF48452">
    <property type="entry name" value="TPR-like"/>
    <property type="match status" value="1"/>
</dbReference>
<dbReference type="PANTHER" id="PTHR15175">
    <property type="entry name" value="NEUTROPHIL CYTOSOLIC FACTOR 2, NEUTROPHIL NADPH OXIDASE FACTOR 2"/>
    <property type="match status" value="1"/>
</dbReference>
<proteinExistence type="inferred from homology"/>
<dbReference type="OrthoDB" id="9450131at2759"/>
<dbReference type="InterPro" id="IPR036423">
    <property type="entry name" value="SOD-like_Cu/Zn_dom_sf"/>
</dbReference>
<dbReference type="Proteomes" id="UP000308768">
    <property type="component" value="Unassembled WGS sequence"/>
</dbReference>
<evidence type="ECO:0000256" key="7">
    <source>
        <dbReference type="ARBA" id="ARBA00022490"/>
    </source>
</evidence>
<evidence type="ECO:0000256" key="6">
    <source>
        <dbReference type="ARBA" id="ARBA00022443"/>
    </source>
</evidence>
<reference evidence="16 17" key="1">
    <citation type="submission" date="2017-03" db="EMBL/GenBank/DDBJ databases">
        <title>Genomes of endolithic fungi from Antarctica.</title>
        <authorList>
            <person name="Coleine C."/>
            <person name="Masonjones S."/>
            <person name="Stajich J.E."/>
        </authorList>
    </citation>
    <scope>NUCLEOTIDE SEQUENCE [LARGE SCALE GENOMIC DNA]</scope>
    <source>
        <strain evidence="16 17">CCFEE 5187</strain>
    </source>
</reference>
<evidence type="ECO:0000259" key="14">
    <source>
        <dbReference type="PROSITE" id="PS50846"/>
    </source>
</evidence>
<evidence type="ECO:0000313" key="16">
    <source>
        <dbReference type="EMBL" id="TKA74069.1"/>
    </source>
</evidence>
<comment type="cofactor">
    <cofactor evidence="1">
        <name>Cu(2+)</name>
        <dbReference type="ChEBI" id="CHEBI:29036"/>
    </cofactor>
</comment>
<gene>
    <name evidence="16" type="ORF">B0A49_05304</name>
</gene>
<accession>A0A4V6WL40</accession>
<evidence type="ECO:0000256" key="9">
    <source>
        <dbReference type="ARBA" id="ARBA00022737"/>
    </source>
</evidence>
<organism evidence="16 17">
    <name type="scientific">Cryomyces minteri</name>
    <dbReference type="NCBI Taxonomy" id="331657"/>
    <lineage>
        <taxon>Eukaryota</taxon>
        <taxon>Fungi</taxon>
        <taxon>Dikarya</taxon>
        <taxon>Ascomycota</taxon>
        <taxon>Pezizomycotina</taxon>
        <taxon>Dothideomycetes</taxon>
        <taxon>Dothideomycetes incertae sedis</taxon>
        <taxon>Cryomyces</taxon>
    </lineage>
</organism>
<dbReference type="Gene3D" id="1.25.40.10">
    <property type="entry name" value="Tetratricopeptide repeat domain"/>
    <property type="match status" value="1"/>
</dbReference>
<dbReference type="Pfam" id="PF00564">
    <property type="entry name" value="PB1"/>
    <property type="match status" value="1"/>
</dbReference>
<keyword evidence="8" id="KW-0479">Metal-binding</keyword>
<dbReference type="STRING" id="331657.A0A4V6WL40"/>
<evidence type="ECO:0000256" key="3">
    <source>
        <dbReference type="ARBA" id="ARBA00008051"/>
    </source>
</evidence>
<dbReference type="GO" id="GO:0005737">
    <property type="term" value="C:cytoplasm"/>
    <property type="evidence" value="ECO:0007669"/>
    <property type="project" value="UniProtKB-SubCell"/>
</dbReference>
<dbReference type="PROSITE" id="PS51745">
    <property type="entry name" value="PB1"/>
    <property type="match status" value="1"/>
</dbReference>
<dbReference type="SMART" id="SM00666">
    <property type="entry name" value="PB1"/>
    <property type="match status" value="1"/>
</dbReference>
<dbReference type="EMBL" id="NAJN01000387">
    <property type="protein sequence ID" value="TKA74069.1"/>
    <property type="molecule type" value="Genomic_DNA"/>
</dbReference>